<organism evidence="1">
    <name type="scientific">mine drainage metagenome</name>
    <dbReference type="NCBI Taxonomy" id="410659"/>
    <lineage>
        <taxon>unclassified sequences</taxon>
        <taxon>metagenomes</taxon>
        <taxon>ecological metagenomes</taxon>
    </lineage>
</organism>
<dbReference type="EMBL" id="MLJW01000455">
    <property type="protein sequence ID" value="OIQ86848.1"/>
    <property type="molecule type" value="Genomic_DNA"/>
</dbReference>
<protein>
    <submittedName>
        <fullName evidence="1">Uncharacterized protein</fullName>
    </submittedName>
</protein>
<gene>
    <name evidence="1" type="ORF">GALL_312790</name>
</gene>
<dbReference type="AlphaFoldDB" id="A0A1J5QTQ4"/>
<sequence length="59" mass="6289">MLEMVNVEHRQPVAFAVVGSHVVTGLASVAGNSVNRLFLRGGGFQEGTIKSFAIEQFGQ</sequence>
<name>A0A1J5QTQ4_9ZZZZ</name>
<evidence type="ECO:0000313" key="1">
    <source>
        <dbReference type="EMBL" id="OIQ86848.1"/>
    </source>
</evidence>
<proteinExistence type="predicted"/>
<comment type="caution">
    <text evidence="1">The sequence shown here is derived from an EMBL/GenBank/DDBJ whole genome shotgun (WGS) entry which is preliminary data.</text>
</comment>
<reference evidence="1" key="1">
    <citation type="submission" date="2016-10" db="EMBL/GenBank/DDBJ databases">
        <title>Sequence of Gallionella enrichment culture.</title>
        <authorList>
            <person name="Poehlein A."/>
            <person name="Muehling M."/>
            <person name="Daniel R."/>
        </authorList>
    </citation>
    <scope>NUCLEOTIDE SEQUENCE</scope>
</reference>
<accession>A0A1J5QTQ4</accession>